<feature type="region of interest" description="Disordered" evidence="1">
    <location>
        <begin position="196"/>
        <end position="218"/>
    </location>
</feature>
<dbReference type="GeneID" id="103566334"/>
<evidence type="ECO:0000256" key="1">
    <source>
        <dbReference type="SAM" id="MobiDB-lite"/>
    </source>
</evidence>
<dbReference type="Proteomes" id="UP001652662">
    <property type="component" value="Chromosome 19"/>
</dbReference>
<name>A0ABM4LL94_EQUPR</name>
<dbReference type="RefSeq" id="XP_070441214.1">
    <property type="nucleotide sequence ID" value="XM_070585113.1"/>
</dbReference>
<feature type="region of interest" description="Disordered" evidence="1">
    <location>
        <begin position="601"/>
        <end position="661"/>
    </location>
</feature>
<dbReference type="Pfam" id="PF15229">
    <property type="entry name" value="POM121"/>
    <property type="match status" value="1"/>
</dbReference>
<dbReference type="PANTHER" id="PTHR23193">
    <property type="entry name" value="NUCLEAR PORE COMPLEX PROTEIN NUP"/>
    <property type="match status" value="1"/>
</dbReference>
<sequence>MGPGGGSVRSLHSQQMTGAYWLQKGKGSGKGEVRESPSSKLGLESSWLLVPRTPPALLGSSRPGLQSCSATHPARLRLHSALRLRGTRGRKDRCRGREPGSPRLAAAGAWRCRARWTLAQRHSVNSARAAPGWRCGSRARRRALPPAEVRAEVRAPGFGLKIILGLPRPCVSSFPRGADLRTRSLGGVERPKVLALSSRPDPNRHPNTTPFGSGWTTRHQKLRESGDETLFKVTDLASLLLMGSYLGKPGPPRSSPAERCTDLPQRPVNRRPAQSLHQVHRVQHIHRVHPAPRHRPARRPMNWDPTNPTARVVNEAWRRFPMKRSQNSIMGPLPSDWWESYFRRSIWSLRHPRAVWSPVTIKIAPPQRGVPPCTSPAEVINSAGSLPSEKTPDPCAKESVLRALRECKKGKVRLEDPLFPESLDSKRRSAETRPSAFKLLRKNGVLPSFVPRPGPLKRSLNSWSSNHSLNRRPSCYSVSSLASTHTGGLISSKRNAITSSYSSSRDLSVPWKRSVSSVSFQIPEWPVKKKEKSRQSHSPLIPLLSNESPAAYGSSGQQNQEIPLLLSSPGNLLSLSPPPQLGNAVPEEILALGKKAGLQWSNKARGDTTEATTDSVPETHSAIQPSLSLTVRSVGTAPTQGKNPQLESLKKMQKSPGPLAFPQSTGEAISVGHSPLKTPNLLSPLGCSQTEPLSGTSSDSRPTASFILLTPISPTWPPLTSQTNRSAMPPDPPAITSAALIRQSSLFGMNNPASHPASAFPAATSADPMSKPIFGLPPNGEIGGSLYSRISVTAAVSSTPGILTPTFKPIFGNTEPLKTMPMIAPFSFKQTTSPATPASTHLFHGLVKATSVVTSTNSASTSEDSSFKPPLDFGIVNVTSPMGNAYSIPSTCHTLLLGAALAFRASFSPATGFIFPPHQRPTIPTVHTVTIFSRVLPSAIQISSSRSTANFRSMGSPLSASALVTTNQPALLSSTSNLTSTFTVPLGSNSRPPFSLSLGAMPPPAFGAADGQKQGAPQPAIGPSFSSSFMFGNSAVASPTPTAAQPAFSSTTQSTVGGLTPSASTFHIPAGIWPDIGSTPAGFRFAQANTAGFGVVTQTYHSGACGSVFGSTAPRPFAFGGLVTPMDCGESGISMTAPDTNSNSGAFNVGAVPSGSTSTITPFGKGWSQNSQGLTSQSTSFVLGRASISSRKAMFGGSSMAPFAQSTLVPGPVETGLGFGLPSPPARGSGGRGSFRSSAPSFSIGTKSKTPKNREQRRSRMHHTHKK</sequence>
<feature type="region of interest" description="Disordered" evidence="1">
    <location>
        <begin position="526"/>
        <end position="558"/>
    </location>
</feature>
<keyword evidence="2" id="KW-1185">Reference proteome</keyword>
<feature type="compositionally biased region" description="Polar residues" evidence="1">
    <location>
        <begin position="609"/>
        <end position="646"/>
    </location>
</feature>
<feature type="compositionally biased region" description="Basic residues" evidence="1">
    <location>
        <begin position="285"/>
        <end position="298"/>
    </location>
</feature>
<feature type="region of interest" description="Disordered" evidence="1">
    <location>
        <begin position="1215"/>
        <end position="1267"/>
    </location>
</feature>
<evidence type="ECO:0000313" key="2">
    <source>
        <dbReference type="Proteomes" id="UP001652662"/>
    </source>
</evidence>
<accession>A0ABM4LL94</accession>
<reference evidence="3" key="1">
    <citation type="submission" date="2025-08" db="UniProtKB">
        <authorList>
            <consortium name="RefSeq"/>
        </authorList>
    </citation>
    <scope>IDENTIFICATION</scope>
    <source>
        <tissue evidence="3">Blood</tissue>
    </source>
</reference>
<evidence type="ECO:0000313" key="3">
    <source>
        <dbReference type="RefSeq" id="XP_070441214.1"/>
    </source>
</evidence>
<organism evidence="2 3">
    <name type="scientific">Equus przewalskii</name>
    <name type="common">Przewalski's horse</name>
    <name type="synonym">Equus caballus przewalskii</name>
    <dbReference type="NCBI Taxonomy" id="9798"/>
    <lineage>
        <taxon>Eukaryota</taxon>
        <taxon>Metazoa</taxon>
        <taxon>Chordata</taxon>
        <taxon>Craniata</taxon>
        <taxon>Vertebrata</taxon>
        <taxon>Euteleostomi</taxon>
        <taxon>Mammalia</taxon>
        <taxon>Eutheria</taxon>
        <taxon>Laurasiatheria</taxon>
        <taxon>Perissodactyla</taxon>
        <taxon>Equidae</taxon>
        <taxon>Equus</taxon>
    </lineage>
</organism>
<protein>
    <submittedName>
        <fullName evidence="3">POM121-like protein 2</fullName>
    </submittedName>
</protein>
<dbReference type="InterPro" id="IPR026054">
    <property type="entry name" value="Nucleoporin"/>
</dbReference>
<feature type="region of interest" description="Disordered" evidence="1">
    <location>
        <begin position="247"/>
        <end position="267"/>
    </location>
</feature>
<feature type="compositionally biased region" description="Low complexity" evidence="1">
    <location>
        <begin position="1234"/>
        <end position="1243"/>
    </location>
</feature>
<gene>
    <name evidence="3" type="primary">POM121L2</name>
</gene>
<feature type="compositionally biased region" description="Polar residues" evidence="1">
    <location>
        <begin position="205"/>
        <end position="217"/>
    </location>
</feature>
<feature type="region of interest" description="Disordered" evidence="1">
    <location>
        <begin position="285"/>
        <end position="307"/>
    </location>
</feature>
<proteinExistence type="predicted"/>
<dbReference type="PANTHER" id="PTHR23193:SF20">
    <property type="entry name" value="POM121-LIKE PROTEIN 2"/>
    <property type="match status" value="1"/>
</dbReference>